<dbReference type="InterPro" id="IPR003171">
    <property type="entry name" value="Mehydrof_redctse-like"/>
</dbReference>
<evidence type="ECO:0000256" key="7">
    <source>
        <dbReference type="ARBA" id="ARBA00048628"/>
    </source>
</evidence>
<dbReference type="PANTHER" id="PTHR45754:SF3">
    <property type="entry name" value="METHYLENETETRAHYDROFOLATE REDUCTASE (NADPH)"/>
    <property type="match status" value="1"/>
</dbReference>
<dbReference type="CDD" id="cd00537">
    <property type="entry name" value="MTHFR"/>
    <property type="match status" value="1"/>
</dbReference>
<dbReference type="GO" id="GO:0035999">
    <property type="term" value="P:tetrahydrofolate interconversion"/>
    <property type="evidence" value="ECO:0007669"/>
    <property type="project" value="UniProtKB-UniPathway"/>
</dbReference>
<dbReference type="UniPathway" id="UPA00193"/>
<evidence type="ECO:0000313" key="10">
    <source>
        <dbReference type="Proteomes" id="UP000291483"/>
    </source>
</evidence>
<proteinExistence type="inferred from homology"/>
<dbReference type="RefSeq" id="WP_130506032.1">
    <property type="nucleotide sequence ID" value="NZ_SHLC01000001.1"/>
</dbReference>
<evidence type="ECO:0000256" key="5">
    <source>
        <dbReference type="ARBA" id="ARBA00022827"/>
    </source>
</evidence>
<organism evidence="9 10">
    <name type="scientific">Microterricola gilva</name>
    <dbReference type="NCBI Taxonomy" id="393267"/>
    <lineage>
        <taxon>Bacteria</taxon>
        <taxon>Bacillati</taxon>
        <taxon>Actinomycetota</taxon>
        <taxon>Actinomycetes</taxon>
        <taxon>Micrococcales</taxon>
        <taxon>Microbacteriaceae</taxon>
        <taxon>Microterricola</taxon>
    </lineage>
</organism>
<dbReference type="GO" id="GO:0071949">
    <property type="term" value="F:FAD binding"/>
    <property type="evidence" value="ECO:0007669"/>
    <property type="project" value="TreeGrafter"/>
</dbReference>
<gene>
    <name evidence="9" type="ORF">EV379_2054</name>
</gene>
<dbReference type="GO" id="GO:0106312">
    <property type="term" value="F:methylenetetrahydrofolate reductase (NADH) activity"/>
    <property type="evidence" value="ECO:0007669"/>
    <property type="project" value="UniProtKB-EC"/>
</dbReference>
<comment type="similarity">
    <text evidence="3 8">Belongs to the methylenetetrahydrofolate reductase family.</text>
</comment>
<sequence length="327" mass="34709">MTAAYHHATPVIGGHRGALTPVSFELFPPRTDAAALALGRTIDRLAEANPAFLSVTYGAGGSSRERSLTVLRYILEHTTVDAMAHLTCVGSSYQEANSLVRQFLDAGITSFLALRGDPPTGVTGPAELGDLGSASELVQLIHRVQEEREPFSQERVPGAPQGTRIARRRRPERVAVAAFPNGHPRARGTNADIDSLLAKQVAGATLAITQLFFHADDYLGFVDKARTAGVTIDIVPGLMPATSPRRLARIAELTGEEVPAELAIALEVEPDEQGQHEIGVGYIARVAAEVLAGGAPGLHLYTFNQHRAVLGVLEQLGRMPVGAGSSR</sequence>
<evidence type="ECO:0000256" key="1">
    <source>
        <dbReference type="ARBA" id="ARBA00001974"/>
    </source>
</evidence>
<reference evidence="9 10" key="1">
    <citation type="submission" date="2019-02" db="EMBL/GenBank/DDBJ databases">
        <title>Sequencing the genomes of 1000 actinobacteria strains.</title>
        <authorList>
            <person name="Klenk H.-P."/>
        </authorList>
    </citation>
    <scope>NUCLEOTIDE SEQUENCE [LARGE SCALE GENOMIC DNA]</scope>
    <source>
        <strain evidence="9 10">DSM 18319</strain>
    </source>
</reference>
<comment type="cofactor">
    <cofactor evidence="1 8">
        <name>FAD</name>
        <dbReference type="ChEBI" id="CHEBI:57692"/>
    </cofactor>
</comment>
<dbReference type="EMBL" id="SHLC01000001">
    <property type="protein sequence ID" value="RZU65716.1"/>
    <property type="molecule type" value="Genomic_DNA"/>
</dbReference>
<evidence type="ECO:0000256" key="3">
    <source>
        <dbReference type="ARBA" id="ARBA00006743"/>
    </source>
</evidence>
<dbReference type="PANTHER" id="PTHR45754">
    <property type="entry name" value="METHYLENETETRAHYDROFOLATE REDUCTASE"/>
    <property type="match status" value="1"/>
</dbReference>
<comment type="caution">
    <text evidence="9">The sequence shown here is derived from an EMBL/GenBank/DDBJ whole genome shotgun (WGS) entry which is preliminary data.</text>
</comment>
<evidence type="ECO:0000256" key="4">
    <source>
        <dbReference type="ARBA" id="ARBA00022630"/>
    </source>
</evidence>
<dbReference type="SUPFAM" id="SSF51730">
    <property type="entry name" value="FAD-linked oxidoreductase"/>
    <property type="match status" value="1"/>
</dbReference>
<keyword evidence="6 8" id="KW-0560">Oxidoreductase</keyword>
<dbReference type="GO" id="GO:0009086">
    <property type="term" value="P:methionine biosynthetic process"/>
    <property type="evidence" value="ECO:0007669"/>
    <property type="project" value="TreeGrafter"/>
</dbReference>
<dbReference type="GO" id="GO:0005829">
    <property type="term" value="C:cytosol"/>
    <property type="evidence" value="ECO:0007669"/>
    <property type="project" value="TreeGrafter"/>
</dbReference>
<comment type="pathway">
    <text evidence="2 8">One-carbon metabolism; tetrahydrofolate interconversion.</text>
</comment>
<evidence type="ECO:0000256" key="8">
    <source>
        <dbReference type="RuleBase" id="RU003862"/>
    </source>
</evidence>
<dbReference type="InterPro" id="IPR029041">
    <property type="entry name" value="FAD-linked_oxidoreductase-like"/>
</dbReference>
<dbReference type="Gene3D" id="3.20.20.220">
    <property type="match status" value="1"/>
</dbReference>
<evidence type="ECO:0000256" key="2">
    <source>
        <dbReference type="ARBA" id="ARBA00004777"/>
    </source>
</evidence>
<keyword evidence="4 8" id="KW-0285">Flavoprotein</keyword>
<name>A0A4V2GAV0_9MICO</name>
<evidence type="ECO:0000313" key="9">
    <source>
        <dbReference type="EMBL" id="RZU65716.1"/>
    </source>
</evidence>
<dbReference type="Proteomes" id="UP000291483">
    <property type="component" value="Unassembled WGS sequence"/>
</dbReference>
<evidence type="ECO:0000256" key="6">
    <source>
        <dbReference type="ARBA" id="ARBA00023002"/>
    </source>
</evidence>
<keyword evidence="5 8" id="KW-0274">FAD</keyword>
<dbReference type="AlphaFoldDB" id="A0A4V2GAV0"/>
<protein>
    <recommendedName>
        <fullName evidence="8">Methylenetetrahydrofolate reductase</fullName>
    </recommendedName>
</protein>
<accession>A0A4V2GAV0</accession>
<comment type="catalytic activity">
    <reaction evidence="7">
        <text>(6S)-5-methyl-5,6,7,8-tetrahydrofolate + NAD(+) = (6R)-5,10-methylene-5,6,7,8-tetrahydrofolate + NADH + H(+)</text>
        <dbReference type="Rhea" id="RHEA:19821"/>
        <dbReference type="ChEBI" id="CHEBI:15378"/>
        <dbReference type="ChEBI" id="CHEBI:15636"/>
        <dbReference type="ChEBI" id="CHEBI:18608"/>
        <dbReference type="ChEBI" id="CHEBI:57540"/>
        <dbReference type="ChEBI" id="CHEBI:57945"/>
        <dbReference type="EC" id="1.5.1.54"/>
    </reaction>
    <physiologicalReaction direction="right-to-left" evidence="7">
        <dbReference type="Rhea" id="RHEA:19823"/>
    </physiologicalReaction>
</comment>
<dbReference type="OrthoDB" id="9812555at2"/>
<dbReference type="Pfam" id="PF02219">
    <property type="entry name" value="MTHFR"/>
    <property type="match status" value="1"/>
</dbReference>
<keyword evidence="10" id="KW-1185">Reference proteome</keyword>